<name>A0A9W7T0N4_9PEZI</name>
<dbReference type="Proteomes" id="UP001138500">
    <property type="component" value="Unassembled WGS sequence"/>
</dbReference>
<accession>A0A9W7T0N4</accession>
<proteinExistence type="predicted"/>
<reference evidence="1 2" key="2">
    <citation type="journal article" date="2021" name="Curr. Genet.">
        <title>Genetic response to nitrogen starvation in the aggressive Eucalyptus foliar pathogen Teratosphaeria destructans.</title>
        <authorList>
            <person name="Havenga M."/>
            <person name="Wingfield B.D."/>
            <person name="Wingfield M.J."/>
            <person name="Dreyer L.L."/>
            <person name="Roets F."/>
            <person name="Aylward J."/>
        </authorList>
    </citation>
    <scope>NUCLEOTIDE SEQUENCE [LARGE SCALE GENOMIC DNA]</scope>
    <source>
        <strain evidence="1">CMW44962</strain>
    </source>
</reference>
<evidence type="ECO:0000313" key="2">
    <source>
        <dbReference type="Proteomes" id="UP001138500"/>
    </source>
</evidence>
<reference evidence="1 2" key="1">
    <citation type="journal article" date="2018" name="IMA Fungus">
        <title>IMA Genome-F 10: Nine draft genome sequences of Claviceps purpurea s.lat., including C. arundinis, C. humidiphila, and C. cf. spartinae, pseudomolecules for the pitch canker pathogen Fusarium circinatum, draft genome of Davidsoniella eucalypti, Grosmannia galeiformis, Quambalaria eucalypti, and Teratosphaeria destructans.</title>
        <authorList>
            <person name="Wingfield B.D."/>
            <person name="Liu M."/>
            <person name="Nguyen H.D."/>
            <person name="Lane F.A."/>
            <person name="Morgan S.W."/>
            <person name="De Vos L."/>
            <person name="Wilken P.M."/>
            <person name="Duong T.A."/>
            <person name="Aylward J."/>
            <person name="Coetzee M.P."/>
            <person name="Dadej K."/>
            <person name="De Beer Z.W."/>
            <person name="Findlay W."/>
            <person name="Havenga M."/>
            <person name="Kolarik M."/>
            <person name="Menzies J.G."/>
            <person name="Naidoo K."/>
            <person name="Pochopski O."/>
            <person name="Shoukouhi P."/>
            <person name="Santana Q.C."/>
            <person name="Seifert K.A."/>
            <person name="Soal N."/>
            <person name="Steenkamp E.T."/>
            <person name="Tatham C.T."/>
            <person name="van der Nest M.A."/>
            <person name="Wingfield M.J."/>
        </authorList>
    </citation>
    <scope>NUCLEOTIDE SEQUENCE [LARGE SCALE GENOMIC DNA]</scope>
    <source>
        <strain evidence="1">CMW44962</strain>
    </source>
</reference>
<gene>
    <name evidence="1" type="ORF">Tdes44962_MAKER01320</name>
</gene>
<keyword evidence="2" id="KW-1185">Reference proteome</keyword>
<organism evidence="1 2">
    <name type="scientific">Teratosphaeria destructans</name>
    <dbReference type="NCBI Taxonomy" id="418781"/>
    <lineage>
        <taxon>Eukaryota</taxon>
        <taxon>Fungi</taxon>
        <taxon>Dikarya</taxon>
        <taxon>Ascomycota</taxon>
        <taxon>Pezizomycotina</taxon>
        <taxon>Dothideomycetes</taxon>
        <taxon>Dothideomycetidae</taxon>
        <taxon>Mycosphaerellales</taxon>
        <taxon>Teratosphaeriaceae</taxon>
        <taxon>Teratosphaeria</taxon>
    </lineage>
</organism>
<evidence type="ECO:0000313" key="1">
    <source>
        <dbReference type="EMBL" id="KAH9845310.1"/>
    </source>
</evidence>
<sequence>MTPLLVLDAAEFLIGARATVRAQVVLTLALNVLLVGGHYPVEGQLRLAKFNSSHQHDLVFADRVRIANVHAALLAELDVCDTHVADLI</sequence>
<protein>
    <submittedName>
        <fullName evidence="1">Uncharacterized protein</fullName>
    </submittedName>
</protein>
<dbReference type="EMBL" id="RIBY02000113">
    <property type="protein sequence ID" value="KAH9845310.1"/>
    <property type="molecule type" value="Genomic_DNA"/>
</dbReference>
<comment type="caution">
    <text evidence="1">The sequence shown here is derived from an EMBL/GenBank/DDBJ whole genome shotgun (WGS) entry which is preliminary data.</text>
</comment>
<dbReference type="AlphaFoldDB" id="A0A9W7T0N4"/>